<feature type="coiled-coil region" evidence="5">
    <location>
        <begin position="53"/>
        <end position="80"/>
    </location>
</feature>
<dbReference type="InterPro" id="IPR012480">
    <property type="entry name" value="Hepar_II_III_C"/>
</dbReference>
<evidence type="ECO:0000313" key="8">
    <source>
        <dbReference type="EMBL" id="RAI79922.1"/>
    </source>
</evidence>
<dbReference type="SUPFAM" id="SSF48230">
    <property type="entry name" value="Chondroitin AC/alginate lyase"/>
    <property type="match status" value="1"/>
</dbReference>
<evidence type="ECO:0000256" key="5">
    <source>
        <dbReference type="SAM" id="Coils"/>
    </source>
</evidence>
<dbReference type="PANTHER" id="PTHR39210">
    <property type="entry name" value="HEPARIN-SULFATE LYASE"/>
    <property type="match status" value="1"/>
</dbReference>
<dbReference type="EMBL" id="MJBI02000005">
    <property type="protein sequence ID" value="RAI79922.1"/>
    <property type="molecule type" value="Genomic_DNA"/>
</dbReference>
<evidence type="ECO:0000256" key="2">
    <source>
        <dbReference type="ARBA" id="ARBA00022729"/>
    </source>
</evidence>
<feature type="domain" description="Heparinase II/III-like C-terminal" evidence="6">
    <location>
        <begin position="412"/>
        <end position="627"/>
    </location>
</feature>
<dbReference type="PANTHER" id="PTHR39210:SF1">
    <property type="entry name" value="HEPARIN-SULFATE LYASE"/>
    <property type="match status" value="1"/>
</dbReference>
<reference evidence="8 9" key="1">
    <citation type="journal article" date="2018" name="Front. Microbiol.">
        <title>Description and Comparative Genomics of Macrococcus caseolyticus subsp. hominis subsp. nov., Macrococcus goetzii sp. nov., Macrococcus epidermidis sp. nov., and Macrococcus bohemicus sp. nov., Novel Macrococci From Human Clinical Material With Virulence Potential and Suspected Uptake of Foreign DNA by Natural Transformation.</title>
        <authorList>
            <person name="Maslanova I."/>
            <person name="Wertheimer Z."/>
            <person name="Sedlacek I."/>
            <person name="Svec P."/>
            <person name="Indrakova A."/>
            <person name="Kovarovic V."/>
            <person name="Schumann P."/>
            <person name="Sproer C."/>
            <person name="Kralova S."/>
            <person name="Sedo O."/>
            <person name="Kristofova L."/>
            <person name="Vrbovska V."/>
            <person name="Fuzik T."/>
            <person name="Petras P."/>
            <person name="Zdrahal Z."/>
            <person name="Ruzickova V."/>
            <person name="Doskar J."/>
            <person name="Pantucek R."/>
        </authorList>
    </citation>
    <scope>NUCLEOTIDE SEQUENCE [LARGE SCALE GENOMIC DNA]</scope>
    <source>
        <strain evidence="8 9">CCM 4927</strain>
    </source>
</reference>
<keyword evidence="4" id="KW-0456">Lyase</keyword>
<dbReference type="RefSeq" id="WP_099581556.1">
    <property type="nucleotide sequence ID" value="NZ_MJBI02000005.1"/>
</dbReference>
<accession>A0A395G7D6</accession>
<keyword evidence="9" id="KW-1185">Reference proteome</keyword>
<feature type="domain" description="Heparin-sulfate lyase N-terminal" evidence="7">
    <location>
        <begin position="80"/>
        <end position="343"/>
    </location>
</feature>
<comment type="subcellular location">
    <subcellularLocation>
        <location evidence="1">Periplasm</location>
    </subcellularLocation>
</comment>
<dbReference type="Pfam" id="PF07940">
    <property type="entry name" value="Hepar_II_III_C"/>
    <property type="match status" value="1"/>
</dbReference>
<dbReference type="AlphaFoldDB" id="A0A395G7D6"/>
<keyword evidence="2" id="KW-0732">Signal</keyword>
<gene>
    <name evidence="8" type="ORF">BFS35_010735</name>
</gene>
<proteinExistence type="predicted"/>
<protein>
    <submittedName>
        <fullName evidence="8">Uncharacterized protein</fullName>
    </submittedName>
</protein>
<dbReference type="Pfam" id="PF16889">
    <property type="entry name" value="Hepar_II_III_N"/>
    <property type="match status" value="1"/>
</dbReference>
<dbReference type="GO" id="GO:0016829">
    <property type="term" value="F:lyase activity"/>
    <property type="evidence" value="ECO:0007669"/>
    <property type="project" value="UniProtKB-KW"/>
</dbReference>
<evidence type="ECO:0000259" key="6">
    <source>
        <dbReference type="Pfam" id="PF07940"/>
    </source>
</evidence>
<evidence type="ECO:0000256" key="3">
    <source>
        <dbReference type="ARBA" id="ARBA00022764"/>
    </source>
</evidence>
<dbReference type="InterPro" id="IPR031680">
    <property type="entry name" value="Hepar_II_III_N"/>
</dbReference>
<sequence>MKSNLIKNMGLRWTLYRIQYELKKKSGYIKKQYPSKPINTIVIDEKYDIDTIKNSINKNLKQLNHQISIKKSEKESLLKRTDDILNNKFRYFFDKSYEFNGWNFSPKTNKHASLNLHWSEISDMSSDFGDIKWIWDLNRFTFAYDLVRSYQQTNDEKYIEKFWSLFEDFIKSNPLEMGPNYRCSQEMSFRANAWLFALYYFIESNHSTELRIRLMIKHLIHYARHISKHINFSVEAVKNNHSISEASTLIVLGNTFDFIDEFKKYKKKGLNILKKEIKWQIREDGSYIQNSHNYHRLVIQDISWVLISLKSKELPIPFWLSKKLNASINFFLIMINKNGQVPNYGMNDGSYIFPLTELPYNDYRPVIQSAHYLLYEKLIDFEDSIFEMTQIFGATKNTEKIKYQLIKNGIYSFPEGGLYVLVKNKWKVIIKSKSYKERPVQADMNHAEIWYEDKCIFGDAGTYSYNENAELLNYFNGTFSHNTIVINNKHQMTKGNRFVWYYWSKSKKPKIRESKDSYFIEVTLLNYADKQHVRKINLKSDEIIIEDIVKNLDESSSLNLQWLTERDIIKKNNNSLIIDNKLLLKVETKNNLHLETYYGSLLPFKGWSSSTYGEIHEANQIVFNLKGQKKVITKIIEN</sequence>
<dbReference type="Gene3D" id="1.50.10.100">
    <property type="entry name" value="Chondroitin AC/alginate lyase"/>
    <property type="match status" value="1"/>
</dbReference>
<keyword evidence="3" id="KW-0574">Periplasm</keyword>
<dbReference type="Proteomes" id="UP000229523">
    <property type="component" value="Unassembled WGS sequence"/>
</dbReference>
<organism evidence="8 9">
    <name type="scientific">Macrococcoides goetzii</name>
    <dbReference type="NCBI Taxonomy" id="1891097"/>
    <lineage>
        <taxon>Bacteria</taxon>
        <taxon>Bacillati</taxon>
        <taxon>Bacillota</taxon>
        <taxon>Bacilli</taxon>
        <taxon>Bacillales</taxon>
        <taxon>Staphylococcaceae</taxon>
        <taxon>Macrococcoides</taxon>
    </lineage>
</organism>
<dbReference type="GO" id="GO:0042597">
    <property type="term" value="C:periplasmic space"/>
    <property type="evidence" value="ECO:0007669"/>
    <property type="project" value="UniProtKB-SubCell"/>
</dbReference>
<comment type="caution">
    <text evidence="8">The sequence shown here is derived from an EMBL/GenBank/DDBJ whole genome shotgun (WGS) entry which is preliminary data.</text>
</comment>
<evidence type="ECO:0000313" key="9">
    <source>
        <dbReference type="Proteomes" id="UP000229523"/>
    </source>
</evidence>
<name>A0A395G7D6_9STAP</name>
<dbReference type="InterPro" id="IPR008929">
    <property type="entry name" value="Chondroitin_lyas"/>
</dbReference>
<evidence type="ECO:0000256" key="1">
    <source>
        <dbReference type="ARBA" id="ARBA00004418"/>
    </source>
</evidence>
<dbReference type="Gene3D" id="2.70.98.70">
    <property type="match status" value="1"/>
</dbReference>
<evidence type="ECO:0000259" key="7">
    <source>
        <dbReference type="Pfam" id="PF16889"/>
    </source>
</evidence>
<evidence type="ECO:0000256" key="4">
    <source>
        <dbReference type="ARBA" id="ARBA00023239"/>
    </source>
</evidence>
<keyword evidence="5" id="KW-0175">Coiled coil</keyword>